<name>A0A7E4W3Y0_PANRE</name>
<reference evidence="2" key="2">
    <citation type="submission" date="2020-10" db="UniProtKB">
        <authorList>
            <consortium name="WormBaseParasite"/>
        </authorList>
    </citation>
    <scope>IDENTIFICATION</scope>
</reference>
<organism evidence="1 2">
    <name type="scientific">Panagrellus redivivus</name>
    <name type="common">Microworm</name>
    <dbReference type="NCBI Taxonomy" id="6233"/>
    <lineage>
        <taxon>Eukaryota</taxon>
        <taxon>Metazoa</taxon>
        <taxon>Ecdysozoa</taxon>
        <taxon>Nematoda</taxon>
        <taxon>Chromadorea</taxon>
        <taxon>Rhabditida</taxon>
        <taxon>Tylenchina</taxon>
        <taxon>Panagrolaimomorpha</taxon>
        <taxon>Panagrolaimoidea</taxon>
        <taxon>Panagrolaimidae</taxon>
        <taxon>Panagrellus</taxon>
    </lineage>
</organism>
<sequence length="318" mass="36447">MPYPIAKLPYGLRCRLSDLTTPAERYRLQVAGGKVGMCPPKLELAENSNFVQFHIQYAELYCTRDSSTQKVIATIEKNTNLMRACGELRFTSVNLNAIPSSLLDYLILEPSSITMSDSIAGGIDVSKNVFESLKSKITPANVSTVFINCFYGLRKNAILHFGNLFSTCPKVHVLGVQTVYPPTWMHDILKYQQRKLTRLYLSGTDKQMGPFKTKKLIAFMEAQENNFELHLIFPKETPTNWINRFEGNSKFSTAIPEGQNTHYRSVQIARGNSSHVFYLSRSKKQTSLKQKLTANEEYFCKKRKNKENFIYNYRQSRF</sequence>
<dbReference type="Proteomes" id="UP000492821">
    <property type="component" value="Unassembled WGS sequence"/>
</dbReference>
<reference evidence="1" key="1">
    <citation type="journal article" date="2013" name="Genetics">
        <title>The draft genome and transcriptome of Panagrellus redivivus are shaped by the harsh demands of a free-living lifestyle.</title>
        <authorList>
            <person name="Srinivasan J."/>
            <person name="Dillman A.R."/>
            <person name="Macchietto M.G."/>
            <person name="Heikkinen L."/>
            <person name="Lakso M."/>
            <person name="Fracchia K.M."/>
            <person name="Antoshechkin I."/>
            <person name="Mortazavi A."/>
            <person name="Wong G."/>
            <person name="Sternberg P.W."/>
        </authorList>
    </citation>
    <scope>NUCLEOTIDE SEQUENCE [LARGE SCALE GENOMIC DNA]</scope>
    <source>
        <strain evidence="1">MT8872</strain>
    </source>
</reference>
<keyword evidence="1" id="KW-1185">Reference proteome</keyword>
<protein>
    <submittedName>
        <fullName evidence="2">Uncharacterized protein</fullName>
    </submittedName>
</protein>
<accession>A0A7E4W3Y0</accession>
<evidence type="ECO:0000313" key="2">
    <source>
        <dbReference type="WBParaSite" id="Pan_g6736.t1"/>
    </source>
</evidence>
<proteinExistence type="predicted"/>
<dbReference type="AlphaFoldDB" id="A0A7E4W3Y0"/>
<evidence type="ECO:0000313" key="1">
    <source>
        <dbReference type="Proteomes" id="UP000492821"/>
    </source>
</evidence>
<dbReference type="WBParaSite" id="Pan_g6736.t1">
    <property type="protein sequence ID" value="Pan_g6736.t1"/>
    <property type="gene ID" value="Pan_g6736"/>
</dbReference>